<gene>
    <name evidence="2" type="ORF">PCANC_15336</name>
</gene>
<name>A0A2N5SXC1_9BASI</name>
<accession>A0A2N5SXC1</accession>
<evidence type="ECO:0000313" key="2">
    <source>
        <dbReference type="EMBL" id="PLW17889.1"/>
    </source>
</evidence>
<sequence>MTGSSSTVSKDKGGSTAANSSKGKMGSPMKAGKVRSSNWTSRVKVNVFSSWWKIR</sequence>
<proteinExistence type="predicted"/>
<dbReference type="EMBL" id="PGCJ01000841">
    <property type="protein sequence ID" value="PLW17889.1"/>
    <property type="molecule type" value="Genomic_DNA"/>
</dbReference>
<protein>
    <submittedName>
        <fullName evidence="2">Uncharacterized protein</fullName>
    </submittedName>
</protein>
<evidence type="ECO:0000256" key="1">
    <source>
        <dbReference type="SAM" id="MobiDB-lite"/>
    </source>
</evidence>
<dbReference type="AlphaFoldDB" id="A0A2N5SXC1"/>
<feature type="region of interest" description="Disordered" evidence="1">
    <location>
        <begin position="1"/>
        <end position="38"/>
    </location>
</feature>
<evidence type="ECO:0000313" key="3">
    <source>
        <dbReference type="Proteomes" id="UP000235388"/>
    </source>
</evidence>
<keyword evidence="3" id="KW-1185">Reference proteome</keyword>
<comment type="caution">
    <text evidence="2">The sequence shown here is derived from an EMBL/GenBank/DDBJ whole genome shotgun (WGS) entry which is preliminary data.</text>
</comment>
<dbReference type="Proteomes" id="UP000235388">
    <property type="component" value="Unassembled WGS sequence"/>
</dbReference>
<organism evidence="2 3">
    <name type="scientific">Puccinia coronata f. sp. avenae</name>
    <dbReference type="NCBI Taxonomy" id="200324"/>
    <lineage>
        <taxon>Eukaryota</taxon>
        <taxon>Fungi</taxon>
        <taxon>Dikarya</taxon>
        <taxon>Basidiomycota</taxon>
        <taxon>Pucciniomycotina</taxon>
        <taxon>Pucciniomycetes</taxon>
        <taxon>Pucciniales</taxon>
        <taxon>Pucciniaceae</taxon>
        <taxon>Puccinia</taxon>
    </lineage>
</organism>
<reference evidence="2 3" key="1">
    <citation type="submission" date="2017-11" db="EMBL/GenBank/DDBJ databases">
        <title>De novo assembly and phasing of dikaryotic genomes from two isolates of Puccinia coronata f. sp. avenae, the causal agent of oat crown rust.</title>
        <authorList>
            <person name="Miller M.E."/>
            <person name="Zhang Y."/>
            <person name="Omidvar V."/>
            <person name="Sperschneider J."/>
            <person name="Schwessinger B."/>
            <person name="Raley C."/>
            <person name="Palmer J.M."/>
            <person name="Garnica D."/>
            <person name="Upadhyaya N."/>
            <person name="Rathjen J."/>
            <person name="Taylor J.M."/>
            <person name="Park R.F."/>
            <person name="Dodds P.N."/>
            <person name="Hirsch C.D."/>
            <person name="Kianian S.F."/>
            <person name="Figueroa M."/>
        </authorList>
    </citation>
    <scope>NUCLEOTIDE SEQUENCE [LARGE SCALE GENOMIC DNA]</scope>
    <source>
        <strain evidence="2">12NC29</strain>
    </source>
</reference>